<comment type="caution">
    <text evidence="1">The sequence shown here is derived from an EMBL/GenBank/DDBJ whole genome shotgun (WGS) entry which is preliminary data.</text>
</comment>
<dbReference type="EMBL" id="BTGU01000132">
    <property type="protein sequence ID" value="GMN62625.1"/>
    <property type="molecule type" value="Genomic_DNA"/>
</dbReference>
<evidence type="ECO:0000313" key="1">
    <source>
        <dbReference type="EMBL" id="GMN62625.1"/>
    </source>
</evidence>
<dbReference type="Proteomes" id="UP001187192">
    <property type="component" value="Unassembled WGS sequence"/>
</dbReference>
<organism evidence="1 2">
    <name type="scientific">Ficus carica</name>
    <name type="common">Common fig</name>
    <dbReference type="NCBI Taxonomy" id="3494"/>
    <lineage>
        <taxon>Eukaryota</taxon>
        <taxon>Viridiplantae</taxon>
        <taxon>Streptophyta</taxon>
        <taxon>Embryophyta</taxon>
        <taxon>Tracheophyta</taxon>
        <taxon>Spermatophyta</taxon>
        <taxon>Magnoliopsida</taxon>
        <taxon>eudicotyledons</taxon>
        <taxon>Gunneridae</taxon>
        <taxon>Pentapetalae</taxon>
        <taxon>rosids</taxon>
        <taxon>fabids</taxon>
        <taxon>Rosales</taxon>
        <taxon>Moraceae</taxon>
        <taxon>Ficeae</taxon>
        <taxon>Ficus</taxon>
    </lineage>
</organism>
<gene>
    <name evidence="1" type="ORF">TIFTF001_031707</name>
</gene>
<dbReference type="Gramene" id="FCD_00023966-RA">
    <property type="protein sequence ID" value="FCD_00023966-RA:cds"/>
    <property type="gene ID" value="FCD_00023966"/>
</dbReference>
<protein>
    <submittedName>
        <fullName evidence="1">Uncharacterized protein</fullName>
    </submittedName>
</protein>
<sequence>MRKIEKENLKKKKKADQREKVVMVMVMVMVRRTSEVRREKEIPFGNRHSP</sequence>
<proteinExistence type="predicted"/>
<evidence type="ECO:0000313" key="2">
    <source>
        <dbReference type="Proteomes" id="UP001187192"/>
    </source>
</evidence>
<accession>A0AA88DVF2</accession>
<name>A0AA88DVF2_FICCA</name>
<reference evidence="1" key="1">
    <citation type="submission" date="2023-07" db="EMBL/GenBank/DDBJ databases">
        <title>draft genome sequence of fig (Ficus carica).</title>
        <authorList>
            <person name="Takahashi T."/>
            <person name="Nishimura K."/>
        </authorList>
    </citation>
    <scope>NUCLEOTIDE SEQUENCE</scope>
</reference>
<keyword evidence="2" id="KW-1185">Reference proteome</keyword>
<dbReference type="AlphaFoldDB" id="A0AA88DVF2"/>